<dbReference type="GO" id="GO:0000981">
    <property type="term" value="F:DNA-binding transcription factor activity, RNA polymerase II-specific"/>
    <property type="evidence" value="ECO:0007669"/>
    <property type="project" value="InterPro"/>
</dbReference>
<evidence type="ECO:0000256" key="2">
    <source>
        <dbReference type="SAM" id="MobiDB-lite"/>
    </source>
</evidence>
<dbReference type="OrthoDB" id="416217at2759"/>
<feature type="region of interest" description="Disordered" evidence="2">
    <location>
        <begin position="35"/>
        <end position="77"/>
    </location>
</feature>
<keyword evidence="1" id="KW-0539">Nucleus</keyword>
<comment type="caution">
    <text evidence="4">The sequence shown here is derived from an EMBL/GenBank/DDBJ whole genome shotgun (WGS) entry which is preliminary data.</text>
</comment>
<dbReference type="GO" id="GO:0008270">
    <property type="term" value="F:zinc ion binding"/>
    <property type="evidence" value="ECO:0007669"/>
    <property type="project" value="InterPro"/>
</dbReference>
<feature type="compositionally biased region" description="Basic and acidic residues" evidence="2">
    <location>
        <begin position="35"/>
        <end position="47"/>
    </location>
</feature>
<feature type="compositionally biased region" description="Basic residues" evidence="2">
    <location>
        <begin position="9"/>
        <end position="20"/>
    </location>
</feature>
<evidence type="ECO:0000256" key="1">
    <source>
        <dbReference type="ARBA" id="ARBA00023242"/>
    </source>
</evidence>
<gene>
    <name evidence="4" type="ORF">PDIGIT_LOCUS1665</name>
</gene>
<evidence type="ECO:0000313" key="4">
    <source>
        <dbReference type="EMBL" id="CAI6269451.1"/>
    </source>
</evidence>
<organism evidence="4 5">
    <name type="scientific">Periconia digitata</name>
    <dbReference type="NCBI Taxonomy" id="1303443"/>
    <lineage>
        <taxon>Eukaryota</taxon>
        <taxon>Fungi</taxon>
        <taxon>Dikarya</taxon>
        <taxon>Ascomycota</taxon>
        <taxon>Pezizomycotina</taxon>
        <taxon>Dothideomycetes</taxon>
        <taxon>Pleosporomycetidae</taxon>
        <taxon>Pleosporales</taxon>
        <taxon>Massarineae</taxon>
        <taxon>Periconiaceae</taxon>
        <taxon>Periconia</taxon>
    </lineage>
</organism>
<sequence>MTPGPPEKRPRRAHVKSRSGCHNCKKRKVKCGEERPSCRNCSRRGESCDLPDQPVVTETPAARPPESCTGQTIDSGHNEPAQSVLSPSVGGFNASGSAGSHGLTLLDMELLHHYSISTHRTISSDPIVREWFLVNVPQLGFSHPYVLYSVLALSASHLAHFRPKSRRYYYAEATSRHTLATSLATPLLSNISTANLIPMYAFSTLTMFISFANLNEEYDLFFDANNVIPTWLTLFRGIRTVLESNDRAVLSSSISFLFHDRQDTNTNWESRKPNHDALKEFQDHIASEDEYIRNHLSDAFDNLRSAFYAFYGEDLSIESKVRSIFTWLYRIPDEYIDLLRRKNQKALCILAFFCVLLHRLEYNWWLKGWGTHLIDRIYTALDEVHRFLIRWPIQEIGWVP</sequence>
<dbReference type="PANTHER" id="PTHR47657:SF7">
    <property type="entry name" value="STEROL REGULATORY ELEMENT-BINDING PROTEIN ECM22"/>
    <property type="match status" value="1"/>
</dbReference>
<feature type="region of interest" description="Disordered" evidence="2">
    <location>
        <begin position="1"/>
        <end position="20"/>
    </location>
</feature>
<keyword evidence="5" id="KW-1185">Reference proteome</keyword>
<dbReference type="PANTHER" id="PTHR47657">
    <property type="entry name" value="STEROL REGULATORY ELEMENT-BINDING PROTEIN ECM22"/>
    <property type="match status" value="1"/>
</dbReference>
<proteinExistence type="predicted"/>
<accession>A0A9W4U422</accession>
<name>A0A9W4U422_9PLEO</name>
<dbReference type="Gene3D" id="4.10.240.10">
    <property type="entry name" value="Zn(2)-C6 fungal-type DNA-binding domain"/>
    <property type="match status" value="1"/>
</dbReference>
<evidence type="ECO:0000259" key="3">
    <source>
        <dbReference type="PROSITE" id="PS50048"/>
    </source>
</evidence>
<protein>
    <recommendedName>
        <fullName evidence="3">Zn(2)-C6 fungal-type domain-containing protein</fullName>
    </recommendedName>
</protein>
<dbReference type="PROSITE" id="PS50048">
    <property type="entry name" value="ZN2_CY6_FUNGAL_2"/>
    <property type="match status" value="1"/>
</dbReference>
<dbReference type="SUPFAM" id="SSF57701">
    <property type="entry name" value="Zn2/Cys6 DNA-binding domain"/>
    <property type="match status" value="1"/>
</dbReference>
<dbReference type="PROSITE" id="PS00463">
    <property type="entry name" value="ZN2_CY6_FUNGAL_1"/>
    <property type="match status" value="1"/>
</dbReference>
<dbReference type="InterPro" id="IPR052400">
    <property type="entry name" value="Zn2-C6_fungal_TF"/>
</dbReference>
<reference evidence="4" key="1">
    <citation type="submission" date="2023-01" db="EMBL/GenBank/DDBJ databases">
        <authorList>
            <person name="Van Ghelder C."/>
            <person name="Rancurel C."/>
        </authorList>
    </citation>
    <scope>NUCLEOTIDE SEQUENCE</scope>
    <source>
        <strain evidence="4">CNCM I-4278</strain>
    </source>
</reference>
<dbReference type="InterPro" id="IPR036864">
    <property type="entry name" value="Zn2-C6_fun-type_DNA-bd_sf"/>
</dbReference>
<dbReference type="Proteomes" id="UP001152607">
    <property type="component" value="Unassembled WGS sequence"/>
</dbReference>
<dbReference type="SMART" id="SM00066">
    <property type="entry name" value="GAL4"/>
    <property type="match status" value="1"/>
</dbReference>
<dbReference type="InterPro" id="IPR001138">
    <property type="entry name" value="Zn2Cys6_DnaBD"/>
</dbReference>
<dbReference type="Pfam" id="PF00172">
    <property type="entry name" value="Zn_clus"/>
    <property type="match status" value="1"/>
</dbReference>
<dbReference type="AlphaFoldDB" id="A0A9W4U422"/>
<feature type="domain" description="Zn(2)-C6 fungal-type" evidence="3">
    <location>
        <begin position="20"/>
        <end position="50"/>
    </location>
</feature>
<dbReference type="EMBL" id="CAOQHR010000001">
    <property type="protein sequence ID" value="CAI6269451.1"/>
    <property type="molecule type" value="Genomic_DNA"/>
</dbReference>
<dbReference type="CDD" id="cd00067">
    <property type="entry name" value="GAL4"/>
    <property type="match status" value="1"/>
</dbReference>
<evidence type="ECO:0000313" key="5">
    <source>
        <dbReference type="Proteomes" id="UP001152607"/>
    </source>
</evidence>
<feature type="compositionally biased region" description="Polar residues" evidence="2">
    <location>
        <begin position="68"/>
        <end position="77"/>
    </location>
</feature>